<accession>A0A5C6G026</accession>
<evidence type="ECO:0000313" key="2">
    <source>
        <dbReference type="Proteomes" id="UP000317257"/>
    </source>
</evidence>
<dbReference type="EMBL" id="SBHS01000077">
    <property type="protein sequence ID" value="TWU70519.1"/>
    <property type="molecule type" value="Genomic_DNA"/>
</dbReference>
<dbReference type="AlphaFoldDB" id="A0A5C6G026"/>
<comment type="caution">
    <text evidence="1">The sequence shown here is derived from an EMBL/GenBank/DDBJ whole genome shotgun (WGS) entry which is preliminary data.</text>
</comment>
<dbReference type="Proteomes" id="UP000317257">
    <property type="component" value="Unassembled WGS sequence"/>
</dbReference>
<proteinExistence type="predicted"/>
<feature type="non-terminal residue" evidence="1">
    <location>
        <position position="182"/>
    </location>
</feature>
<sequence length="182" mass="20874">MLQAIGDLQAGDQREQQSAIVKIMDYCKLVKTLSNDIQLSYGGKDADRQRTNGIFTVKSGVRTVAYINLETIRTVRRRHMGVQNLRDLRLMIKKNNPVGWQIKKKLDRLRPAMEQEDPYIIGILIALAQSQRRIGQDRRKGERVYVIALPGTRAPVAYFYKAFIPAAFLNKFDNPWEAHECA</sequence>
<evidence type="ECO:0000313" key="1">
    <source>
        <dbReference type="EMBL" id="TWU70519.1"/>
    </source>
</evidence>
<organism evidence="1 2">
    <name type="scientific">Metarhizium rileyi (strain RCEF 4871)</name>
    <name type="common">Nomuraea rileyi</name>
    <dbReference type="NCBI Taxonomy" id="1649241"/>
    <lineage>
        <taxon>Eukaryota</taxon>
        <taxon>Fungi</taxon>
        <taxon>Dikarya</taxon>
        <taxon>Ascomycota</taxon>
        <taxon>Pezizomycotina</taxon>
        <taxon>Sordariomycetes</taxon>
        <taxon>Hypocreomycetidae</taxon>
        <taxon>Hypocreales</taxon>
        <taxon>Clavicipitaceae</taxon>
        <taxon>Metarhizium</taxon>
    </lineage>
</organism>
<reference evidence="2" key="1">
    <citation type="submission" date="2018-12" db="EMBL/GenBank/DDBJ databases">
        <title>The complete genome of Metarhizium rileyi, a key fungal pathogen of Lepidoptera.</title>
        <authorList>
            <person name="Binneck E."/>
            <person name="Lastra C.C.L."/>
            <person name="Sosa-Gomez D.R."/>
        </authorList>
    </citation>
    <scope>NUCLEOTIDE SEQUENCE [LARGE SCALE GENOMIC DNA]</scope>
    <source>
        <strain evidence="2">Cep018-CH2</strain>
    </source>
</reference>
<gene>
    <name evidence="1" type="ORF">ED733_000916</name>
</gene>
<name>A0A5C6G026_METRR</name>
<protein>
    <submittedName>
        <fullName evidence="1">Uncharacterized protein</fullName>
    </submittedName>
</protein>